<dbReference type="Proteomes" id="UP000036834">
    <property type="component" value="Unassembled WGS sequence"/>
</dbReference>
<comment type="caution">
    <text evidence="1">The sequence shown here is derived from an EMBL/GenBank/DDBJ whole genome shotgun (WGS) entry which is preliminary data.</text>
</comment>
<gene>
    <name evidence="1" type="ORF">ADS79_29385</name>
</gene>
<proteinExistence type="predicted"/>
<organism evidence="1 2">
    <name type="scientific">Brevibacillus reuszeri</name>
    <dbReference type="NCBI Taxonomy" id="54915"/>
    <lineage>
        <taxon>Bacteria</taxon>
        <taxon>Bacillati</taxon>
        <taxon>Bacillota</taxon>
        <taxon>Bacilli</taxon>
        <taxon>Bacillales</taxon>
        <taxon>Paenibacillaceae</taxon>
        <taxon>Brevibacillus</taxon>
    </lineage>
</organism>
<evidence type="ECO:0000313" key="1">
    <source>
        <dbReference type="EMBL" id="KNB69944.1"/>
    </source>
</evidence>
<sequence>MMHQEYLTLVRNDLLNRVKEGSVLINDRVSVPVRAVVITSHPVIELQQSVALQIQTMQIDAVPVITNLKLKTAEGIIVAEKDTYTVRNDAQFLTVSFVVQVKEGH</sequence>
<dbReference type="PATRIC" id="fig|54915.3.peg.5094"/>
<dbReference type="STRING" id="54915.ADS79_29385"/>
<protein>
    <submittedName>
        <fullName evidence="1">Uncharacterized protein</fullName>
    </submittedName>
</protein>
<name>A0A0K9YMJ9_9BACL</name>
<accession>A0A0K9YMJ9</accession>
<dbReference type="EMBL" id="LGIQ01000011">
    <property type="protein sequence ID" value="KNB69944.1"/>
    <property type="molecule type" value="Genomic_DNA"/>
</dbReference>
<reference evidence="2" key="1">
    <citation type="submission" date="2015-07" db="EMBL/GenBank/DDBJ databases">
        <title>Genome sequencing project for genomic taxonomy and phylogenomics of Bacillus-like bacteria.</title>
        <authorList>
            <person name="Liu B."/>
            <person name="Wang J."/>
            <person name="Zhu Y."/>
            <person name="Liu G."/>
            <person name="Chen Q."/>
            <person name="Chen Z."/>
            <person name="Lan J."/>
            <person name="Che J."/>
            <person name="Ge C."/>
            <person name="Shi H."/>
            <person name="Pan Z."/>
            <person name="Liu X."/>
        </authorList>
    </citation>
    <scope>NUCLEOTIDE SEQUENCE [LARGE SCALE GENOMIC DNA]</scope>
    <source>
        <strain evidence="2">DSM 9887</strain>
    </source>
</reference>
<evidence type="ECO:0000313" key="2">
    <source>
        <dbReference type="Proteomes" id="UP000036834"/>
    </source>
</evidence>
<dbReference type="AlphaFoldDB" id="A0A0K9YMJ9"/>